<evidence type="ECO:0000313" key="17">
    <source>
        <dbReference type="Proteomes" id="UP000190460"/>
    </source>
</evidence>
<evidence type="ECO:0000256" key="7">
    <source>
        <dbReference type="ARBA" id="ARBA00016919"/>
    </source>
</evidence>
<dbReference type="GO" id="GO:0004156">
    <property type="term" value="F:dihydropteroate synthase activity"/>
    <property type="evidence" value="ECO:0007669"/>
    <property type="project" value="UniProtKB-EC"/>
</dbReference>
<feature type="domain" description="Pterin-binding" evidence="15">
    <location>
        <begin position="9"/>
        <end position="262"/>
    </location>
</feature>
<dbReference type="Proteomes" id="UP000190460">
    <property type="component" value="Unassembled WGS sequence"/>
</dbReference>
<dbReference type="RefSeq" id="WP_078920988.1">
    <property type="nucleotide sequence ID" value="NZ_FUYB01000002.1"/>
</dbReference>
<organism evidence="16 17">
    <name type="scientific">Thiothrix eikelboomii</name>
    <dbReference type="NCBI Taxonomy" id="92487"/>
    <lineage>
        <taxon>Bacteria</taxon>
        <taxon>Pseudomonadati</taxon>
        <taxon>Pseudomonadota</taxon>
        <taxon>Gammaproteobacteria</taxon>
        <taxon>Thiotrichales</taxon>
        <taxon>Thiotrichaceae</taxon>
        <taxon>Thiothrix</taxon>
    </lineage>
</organism>
<dbReference type="PROSITE" id="PS00793">
    <property type="entry name" value="DHPS_2"/>
    <property type="match status" value="1"/>
</dbReference>
<evidence type="ECO:0000256" key="13">
    <source>
        <dbReference type="ARBA" id="ARBA00053449"/>
    </source>
</evidence>
<dbReference type="InterPro" id="IPR011005">
    <property type="entry name" value="Dihydropteroate_synth-like_sf"/>
</dbReference>
<evidence type="ECO:0000256" key="11">
    <source>
        <dbReference type="ARBA" id="ARBA00022909"/>
    </source>
</evidence>
<evidence type="ECO:0000256" key="9">
    <source>
        <dbReference type="ARBA" id="ARBA00022723"/>
    </source>
</evidence>
<dbReference type="FunFam" id="3.20.20.20:FF:000004">
    <property type="entry name" value="Dihydropteroate synthase"/>
    <property type="match status" value="1"/>
</dbReference>
<dbReference type="PROSITE" id="PS50972">
    <property type="entry name" value="PTERIN_BINDING"/>
    <property type="match status" value="1"/>
</dbReference>
<evidence type="ECO:0000313" key="16">
    <source>
        <dbReference type="EMBL" id="SKA69502.1"/>
    </source>
</evidence>
<name>A0A1T4VWX3_9GAMM</name>
<reference evidence="16 17" key="1">
    <citation type="submission" date="2017-02" db="EMBL/GenBank/DDBJ databases">
        <authorList>
            <person name="Peterson S.W."/>
        </authorList>
    </citation>
    <scope>NUCLEOTIDE SEQUENCE [LARGE SCALE GENOMIC DNA]</scope>
    <source>
        <strain evidence="16 17">ATCC 49788</strain>
    </source>
</reference>
<comment type="function">
    <text evidence="13 14">Catalyzes the condensation of para-aminobenzoate (pABA) with 6-hydroxymethyl-7,8-dihydropterin diphosphate (DHPt-PP) to form 7,8-dihydropteroate (H2Pte), the immediate precursor of folate derivatives.</text>
</comment>
<dbReference type="CDD" id="cd00739">
    <property type="entry name" value="DHPS"/>
    <property type="match status" value="1"/>
</dbReference>
<gene>
    <name evidence="16" type="ORF">SAMN02745130_00485</name>
</gene>
<comment type="subunit">
    <text evidence="5">Homodimer.</text>
</comment>
<dbReference type="GO" id="GO:0046654">
    <property type="term" value="P:tetrahydrofolate biosynthetic process"/>
    <property type="evidence" value="ECO:0007669"/>
    <property type="project" value="UniProtKB-UniPathway"/>
</dbReference>
<dbReference type="NCBIfam" id="TIGR01496">
    <property type="entry name" value="DHPS"/>
    <property type="match status" value="1"/>
</dbReference>
<dbReference type="InterPro" id="IPR045031">
    <property type="entry name" value="DHP_synth-like"/>
</dbReference>
<sequence>MFDLSLPRTQVMGILNLTPDSFSDGGQFNRLESALKQTEAMIQAGADIIDLGGESTRPGALEVSVDEELTRVMPVLTAIRERFAIPISVDTSKPEVMQAALQQQVELINDVRALQEPGALAVCANSPALVCLMHMQGQPSMMQHAPQYVDIVQEVADFFQARINACTQAGIARERLILDPGFGFGKNLEHNLTLFKHLPAFQGFDLPVLVGVSRKGMIGALLNGRPAAERLHGSVAAAVIAAVKGAKIVRVHDVAATVDALKILQAVL</sequence>
<keyword evidence="9 14" id="KW-0479">Metal-binding</keyword>
<dbReference type="AlphaFoldDB" id="A0A1T4VWX3"/>
<dbReference type="PROSITE" id="PS00792">
    <property type="entry name" value="DHPS_1"/>
    <property type="match status" value="1"/>
</dbReference>
<comment type="cofactor">
    <cofactor evidence="2 14">
        <name>Mg(2+)</name>
        <dbReference type="ChEBI" id="CHEBI:18420"/>
    </cofactor>
</comment>
<evidence type="ECO:0000259" key="15">
    <source>
        <dbReference type="PROSITE" id="PS50972"/>
    </source>
</evidence>
<evidence type="ECO:0000256" key="5">
    <source>
        <dbReference type="ARBA" id="ARBA00011738"/>
    </source>
</evidence>
<dbReference type="EMBL" id="FUYB01000002">
    <property type="protein sequence ID" value="SKA69502.1"/>
    <property type="molecule type" value="Genomic_DNA"/>
</dbReference>
<evidence type="ECO:0000256" key="1">
    <source>
        <dbReference type="ARBA" id="ARBA00000012"/>
    </source>
</evidence>
<accession>A0A1T4VWX3</accession>
<proteinExistence type="inferred from homology"/>
<dbReference type="OrthoDB" id="9811744at2"/>
<dbReference type="EC" id="2.5.1.15" evidence="6 14"/>
<dbReference type="GO" id="GO:0046656">
    <property type="term" value="P:folic acid biosynthetic process"/>
    <property type="evidence" value="ECO:0007669"/>
    <property type="project" value="UniProtKB-KW"/>
</dbReference>
<evidence type="ECO:0000256" key="3">
    <source>
        <dbReference type="ARBA" id="ARBA00004763"/>
    </source>
</evidence>
<dbReference type="UniPathway" id="UPA00077">
    <property type="reaction ID" value="UER00156"/>
</dbReference>
<dbReference type="STRING" id="92487.SAMN02745130_00485"/>
<evidence type="ECO:0000256" key="6">
    <source>
        <dbReference type="ARBA" id="ARBA00012458"/>
    </source>
</evidence>
<evidence type="ECO:0000256" key="12">
    <source>
        <dbReference type="ARBA" id="ARBA00030193"/>
    </source>
</evidence>
<protein>
    <recommendedName>
        <fullName evidence="7 14">Dihydropteroate synthase</fullName>
        <shortName evidence="14">DHPS</shortName>
        <ecNumber evidence="6 14">2.5.1.15</ecNumber>
    </recommendedName>
    <alternativeName>
        <fullName evidence="12 14">Dihydropteroate pyrophosphorylase</fullName>
    </alternativeName>
</protein>
<dbReference type="InterPro" id="IPR000489">
    <property type="entry name" value="Pterin-binding_dom"/>
</dbReference>
<comment type="catalytic activity">
    <reaction evidence="1">
        <text>(7,8-dihydropterin-6-yl)methyl diphosphate + 4-aminobenzoate = 7,8-dihydropteroate + diphosphate</text>
        <dbReference type="Rhea" id="RHEA:19949"/>
        <dbReference type="ChEBI" id="CHEBI:17836"/>
        <dbReference type="ChEBI" id="CHEBI:17839"/>
        <dbReference type="ChEBI" id="CHEBI:33019"/>
        <dbReference type="ChEBI" id="CHEBI:72950"/>
        <dbReference type="EC" id="2.5.1.15"/>
    </reaction>
</comment>
<dbReference type="Gene3D" id="3.20.20.20">
    <property type="entry name" value="Dihydropteroate synthase-like"/>
    <property type="match status" value="1"/>
</dbReference>
<evidence type="ECO:0000256" key="4">
    <source>
        <dbReference type="ARBA" id="ARBA00009503"/>
    </source>
</evidence>
<keyword evidence="8 14" id="KW-0808">Transferase</keyword>
<keyword evidence="10 14" id="KW-0460">Magnesium</keyword>
<comment type="pathway">
    <text evidence="3 14">Cofactor biosynthesis; tetrahydrofolate biosynthesis; 7,8-dihydrofolate from 2-amino-4-hydroxy-6-hydroxymethyl-7,8-dihydropteridine diphosphate and 4-aminobenzoate: step 1/2.</text>
</comment>
<dbReference type="GO" id="GO:0046872">
    <property type="term" value="F:metal ion binding"/>
    <property type="evidence" value="ECO:0007669"/>
    <property type="project" value="UniProtKB-KW"/>
</dbReference>
<dbReference type="SUPFAM" id="SSF51717">
    <property type="entry name" value="Dihydropteroate synthetase-like"/>
    <property type="match status" value="1"/>
</dbReference>
<dbReference type="PANTHER" id="PTHR20941">
    <property type="entry name" value="FOLATE SYNTHESIS PROTEINS"/>
    <property type="match status" value="1"/>
</dbReference>
<evidence type="ECO:0000256" key="14">
    <source>
        <dbReference type="RuleBase" id="RU361205"/>
    </source>
</evidence>
<evidence type="ECO:0000256" key="8">
    <source>
        <dbReference type="ARBA" id="ARBA00022679"/>
    </source>
</evidence>
<dbReference type="Pfam" id="PF00809">
    <property type="entry name" value="Pterin_bind"/>
    <property type="match status" value="1"/>
</dbReference>
<keyword evidence="11 14" id="KW-0289">Folate biosynthesis</keyword>
<evidence type="ECO:0000256" key="2">
    <source>
        <dbReference type="ARBA" id="ARBA00001946"/>
    </source>
</evidence>
<keyword evidence="17" id="KW-1185">Reference proteome</keyword>
<dbReference type="PANTHER" id="PTHR20941:SF1">
    <property type="entry name" value="FOLIC ACID SYNTHESIS PROTEIN FOL1"/>
    <property type="match status" value="1"/>
</dbReference>
<comment type="similarity">
    <text evidence="4 14">Belongs to the DHPS family.</text>
</comment>
<dbReference type="GO" id="GO:0005829">
    <property type="term" value="C:cytosol"/>
    <property type="evidence" value="ECO:0007669"/>
    <property type="project" value="TreeGrafter"/>
</dbReference>
<dbReference type="InterPro" id="IPR006390">
    <property type="entry name" value="DHP_synth_dom"/>
</dbReference>
<evidence type="ECO:0000256" key="10">
    <source>
        <dbReference type="ARBA" id="ARBA00022842"/>
    </source>
</evidence>